<dbReference type="EMBL" id="HBGA01055287">
    <property type="protein sequence ID" value="CAD9009260.1"/>
    <property type="molecule type" value="Transcribed_RNA"/>
</dbReference>
<gene>
    <name evidence="1" type="ORF">EGYM00392_LOCUS20354</name>
</gene>
<accession>A0A7S1NBD9</accession>
<name>A0A7S1NBD9_9EUGL</name>
<reference evidence="1" key="1">
    <citation type="submission" date="2021-01" db="EMBL/GenBank/DDBJ databases">
        <authorList>
            <person name="Corre E."/>
            <person name="Pelletier E."/>
            <person name="Niang G."/>
            <person name="Scheremetjew M."/>
            <person name="Finn R."/>
            <person name="Kale V."/>
            <person name="Holt S."/>
            <person name="Cochrane G."/>
            <person name="Meng A."/>
            <person name="Brown T."/>
            <person name="Cohen L."/>
        </authorList>
    </citation>
    <scope>NUCLEOTIDE SEQUENCE</scope>
    <source>
        <strain evidence="1">NIES-381</strain>
    </source>
</reference>
<evidence type="ECO:0000313" key="1">
    <source>
        <dbReference type="EMBL" id="CAD9009260.1"/>
    </source>
</evidence>
<proteinExistence type="predicted"/>
<sequence length="154" mass="17324">MFVGDMLGQTPPQKCECTSCKWCPYFDWHLIICGGVYLHHSSDGVVKDLWKPPCWKSDVCRLHACAIPSTKLSAFVSVLGCSKVLMLLGSVSVLVLKEYKLGIRLLRAQHVTQVDGIVIHANATSPEQVRRWYLWGQYGIYWSHTPLACSQSEN</sequence>
<protein>
    <submittedName>
        <fullName evidence="1">Uncharacterized protein</fullName>
    </submittedName>
</protein>
<dbReference type="AlphaFoldDB" id="A0A7S1NBD9"/>
<organism evidence="1">
    <name type="scientific">Eutreptiella gymnastica</name>
    <dbReference type="NCBI Taxonomy" id="73025"/>
    <lineage>
        <taxon>Eukaryota</taxon>
        <taxon>Discoba</taxon>
        <taxon>Euglenozoa</taxon>
        <taxon>Euglenida</taxon>
        <taxon>Spirocuta</taxon>
        <taxon>Euglenophyceae</taxon>
        <taxon>Eutreptiales</taxon>
        <taxon>Eutreptiaceae</taxon>
        <taxon>Eutreptiella</taxon>
    </lineage>
</organism>